<dbReference type="Pfam" id="PF00010">
    <property type="entry name" value="HLH"/>
    <property type="match status" value="1"/>
</dbReference>
<evidence type="ECO:0000313" key="9">
    <source>
        <dbReference type="Proteomes" id="UP000886653"/>
    </source>
</evidence>
<sequence>MAVSSGQPHNHRPSGILGEDFLNMPTFVGFRGFVPNHSPSTTTSTGSDHSASVSPPAYGNLDSSALADQAHTTLFADDEELEDDSFSGLDSKFHARFHSNEPKQDPKTSAAHNKLKISTAERRATHNAIERARRESLNGRFLELARALPTMGNVKRPSKSVIVNKSLEWICESQVREYHLVRENNYLRAQVNELRSQLQLGPLPPANYAAPLHMQAKDLRSASIPNHQPINLPIVPNLSAVDIPGPGVNTINLSLPAKLGHQPPDRSFNPVPTKDVYAHPPPDQQAGPFIAPQSHHTFAINPFQPGLGPDSALGLSFGAEQQLPTFQTGYDPEGISPRSGGSPNLATSFYPSASTSSDEGSASPSGVHAFKSNATEKTGSVDLFGSGSVDGGLLSNTSHVLPPSAPNPGQITESIMDLMQAQAQAQHLNDGGPTGNFPTSFGSGSYLY</sequence>
<dbReference type="FunFam" id="4.10.280.10:FF:000114">
    <property type="entry name" value="N-acetyl-gamma-glutamyl-phosphate partial"/>
    <property type="match status" value="1"/>
</dbReference>
<feature type="region of interest" description="Disordered" evidence="6">
    <location>
        <begin position="427"/>
        <end position="448"/>
    </location>
</feature>
<comment type="caution">
    <text evidence="8">The sequence shown here is derived from an EMBL/GenBank/DDBJ whole genome shotgun (WGS) entry which is preliminary data.</text>
</comment>
<evidence type="ECO:0000256" key="4">
    <source>
        <dbReference type="ARBA" id="ARBA00023163"/>
    </source>
</evidence>
<name>A0A9P6TA96_9BASI</name>
<keyword evidence="2" id="KW-0238">DNA-binding</keyword>
<dbReference type="AlphaFoldDB" id="A0A9P6TA96"/>
<feature type="compositionally biased region" description="Polar residues" evidence="6">
    <location>
        <begin position="339"/>
        <end position="350"/>
    </location>
</feature>
<protein>
    <recommendedName>
        <fullName evidence="7">BHLH domain-containing protein</fullName>
    </recommendedName>
</protein>
<keyword evidence="9" id="KW-1185">Reference proteome</keyword>
<evidence type="ECO:0000256" key="3">
    <source>
        <dbReference type="ARBA" id="ARBA00023159"/>
    </source>
</evidence>
<dbReference type="GO" id="GO:0003677">
    <property type="term" value="F:DNA binding"/>
    <property type="evidence" value="ECO:0007669"/>
    <property type="project" value="UniProtKB-KW"/>
</dbReference>
<dbReference type="GO" id="GO:0003700">
    <property type="term" value="F:DNA-binding transcription factor activity"/>
    <property type="evidence" value="ECO:0007669"/>
    <property type="project" value="TreeGrafter"/>
</dbReference>
<evidence type="ECO:0000256" key="6">
    <source>
        <dbReference type="SAM" id="MobiDB-lite"/>
    </source>
</evidence>
<dbReference type="SUPFAM" id="SSF47459">
    <property type="entry name" value="HLH, helix-loop-helix DNA-binding domain"/>
    <property type="match status" value="1"/>
</dbReference>
<evidence type="ECO:0000256" key="1">
    <source>
        <dbReference type="ARBA" id="ARBA00023015"/>
    </source>
</evidence>
<dbReference type="Gene3D" id="4.10.280.10">
    <property type="entry name" value="Helix-loop-helix DNA-binding domain"/>
    <property type="match status" value="1"/>
</dbReference>
<dbReference type="InterPro" id="IPR036638">
    <property type="entry name" value="HLH_DNA-bd_sf"/>
</dbReference>
<evidence type="ECO:0000256" key="5">
    <source>
        <dbReference type="ARBA" id="ARBA00023242"/>
    </source>
</evidence>
<keyword evidence="5" id="KW-0539">Nucleus</keyword>
<feature type="region of interest" description="Disordered" evidence="6">
    <location>
        <begin position="325"/>
        <end position="369"/>
    </location>
</feature>
<dbReference type="GO" id="GO:0090575">
    <property type="term" value="C:RNA polymerase II transcription regulator complex"/>
    <property type="evidence" value="ECO:0007669"/>
    <property type="project" value="TreeGrafter"/>
</dbReference>
<dbReference type="Proteomes" id="UP000886653">
    <property type="component" value="Unassembled WGS sequence"/>
</dbReference>
<proteinExistence type="predicted"/>
<dbReference type="SMART" id="SM00353">
    <property type="entry name" value="HLH"/>
    <property type="match status" value="1"/>
</dbReference>
<dbReference type="OrthoDB" id="2501368at2759"/>
<dbReference type="InterPro" id="IPR011598">
    <property type="entry name" value="bHLH_dom"/>
</dbReference>
<organism evidence="8 9">
    <name type="scientific">Cronartium quercuum f. sp. fusiforme G11</name>
    <dbReference type="NCBI Taxonomy" id="708437"/>
    <lineage>
        <taxon>Eukaryota</taxon>
        <taxon>Fungi</taxon>
        <taxon>Dikarya</taxon>
        <taxon>Basidiomycota</taxon>
        <taxon>Pucciniomycotina</taxon>
        <taxon>Pucciniomycetes</taxon>
        <taxon>Pucciniales</taxon>
        <taxon>Coleosporiaceae</taxon>
        <taxon>Cronartium</taxon>
    </lineage>
</organism>
<dbReference type="PANTHER" id="PTHR10328:SF3">
    <property type="entry name" value="PROTEIN MAX"/>
    <property type="match status" value="1"/>
</dbReference>
<keyword evidence="1" id="KW-0805">Transcription regulation</keyword>
<evidence type="ECO:0000313" key="8">
    <source>
        <dbReference type="EMBL" id="KAG0143363.1"/>
    </source>
</evidence>
<dbReference type="GO" id="GO:0046983">
    <property type="term" value="F:protein dimerization activity"/>
    <property type="evidence" value="ECO:0007669"/>
    <property type="project" value="InterPro"/>
</dbReference>
<accession>A0A9P6TA96</accession>
<gene>
    <name evidence="8" type="ORF">CROQUDRAFT_673001</name>
</gene>
<dbReference type="EMBL" id="MU167321">
    <property type="protein sequence ID" value="KAG0143363.1"/>
    <property type="molecule type" value="Genomic_DNA"/>
</dbReference>
<evidence type="ECO:0000256" key="2">
    <source>
        <dbReference type="ARBA" id="ARBA00023125"/>
    </source>
</evidence>
<evidence type="ECO:0000259" key="7">
    <source>
        <dbReference type="PROSITE" id="PS50888"/>
    </source>
</evidence>
<dbReference type="GO" id="GO:0045944">
    <property type="term" value="P:positive regulation of transcription by RNA polymerase II"/>
    <property type="evidence" value="ECO:0007669"/>
    <property type="project" value="TreeGrafter"/>
</dbReference>
<keyword evidence="4" id="KW-0804">Transcription</keyword>
<feature type="domain" description="BHLH" evidence="7">
    <location>
        <begin position="121"/>
        <end position="173"/>
    </location>
</feature>
<keyword evidence="3" id="KW-0010">Activator</keyword>
<feature type="compositionally biased region" description="Polar residues" evidence="6">
    <location>
        <begin position="436"/>
        <end position="448"/>
    </location>
</feature>
<dbReference type="PROSITE" id="PS50888">
    <property type="entry name" value="BHLH"/>
    <property type="match status" value="1"/>
</dbReference>
<feature type="compositionally biased region" description="Low complexity" evidence="6">
    <location>
        <begin position="351"/>
        <end position="366"/>
    </location>
</feature>
<feature type="region of interest" description="Disordered" evidence="6">
    <location>
        <begin position="38"/>
        <end position="61"/>
    </location>
</feature>
<reference evidence="8" key="1">
    <citation type="submission" date="2013-11" db="EMBL/GenBank/DDBJ databases">
        <title>Genome sequence of the fusiform rust pathogen reveals effectors for host alternation and coevolution with pine.</title>
        <authorList>
            <consortium name="DOE Joint Genome Institute"/>
            <person name="Smith K."/>
            <person name="Pendleton A."/>
            <person name="Kubisiak T."/>
            <person name="Anderson C."/>
            <person name="Salamov A."/>
            <person name="Aerts A."/>
            <person name="Riley R."/>
            <person name="Clum A."/>
            <person name="Lindquist E."/>
            <person name="Ence D."/>
            <person name="Campbell M."/>
            <person name="Kronenberg Z."/>
            <person name="Feau N."/>
            <person name="Dhillon B."/>
            <person name="Hamelin R."/>
            <person name="Burleigh J."/>
            <person name="Smith J."/>
            <person name="Yandell M."/>
            <person name="Nelson C."/>
            <person name="Grigoriev I."/>
            <person name="Davis J."/>
        </authorList>
    </citation>
    <scope>NUCLEOTIDE SEQUENCE</scope>
    <source>
        <strain evidence="8">G11</strain>
    </source>
</reference>
<feature type="compositionally biased region" description="Polar residues" evidence="6">
    <location>
        <begin position="38"/>
        <end position="53"/>
    </location>
</feature>
<dbReference type="PANTHER" id="PTHR10328">
    <property type="entry name" value="PROTEIN MAX MYC-ASSOCIATED FACTOR X"/>
    <property type="match status" value="1"/>
</dbReference>